<proteinExistence type="predicted"/>
<reference evidence="1" key="1">
    <citation type="submission" date="2023-04" db="EMBL/GenBank/DDBJ databases">
        <title>A chromosome-level genome assembly of the parasitoid wasp Eretmocerus hayati.</title>
        <authorList>
            <person name="Zhong Y."/>
            <person name="Liu S."/>
            <person name="Liu Y."/>
        </authorList>
    </citation>
    <scope>NUCLEOTIDE SEQUENCE</scope>
    <source>
        <strain evidence="1">ZJU_SS_LIU_2023</strain>
    </source>
</reference>
<sequence>MLPYEMLFSLRRSMCTCARTFIVQQSVPKKSLIGLPNSLTTHVIQMNHESTILLCHQSMSMKNFRRFHTNLAGQCQIQSDNNPTNEKLHLKDEQNIKQEVLTFQSQTTVKPISEPFRKWMESDGDKVPSKEIEKKFPEAKSLIHNMYQVVSSETKVKDALTSTAKKVCVNNSDYWLWTYHVKWPEEKSFASAARSKGSASKSAALKCLYWLSMNGRIRNQKPVIYKGSEQKSLLSAPEELKIAESVLDKISLFLHNYESKISEALSKNDDLQETVSRTKVQALQHPISNRKVDVEMRNESLLEKYRVRRDIVKPDLPIFEYKSKIIEELEKNRVVVIKGDTGCGKTTQVPQFILDHLTEKGQGAECCMIVTQPRRISTISLAQRIAFERSESVGDVIGYQVRLDQSLPKQCGSILFCTAGILLKKMQNNLALEGLSHVVIDEAHERSVEVDMLLVLLKRAMAMNPHLKVVIMSATINADLFQEYLGCSAVEVPGRLFPVEMHFLDDLAQIGIIPRKAVMENDVPVVDCDQIVDLIRWIARNKPPGAILCFLPGWAQILRIQNDLQLISDEFLIVPLHSKLPFINQSQIFDKVDDGTRKIILSTDIAETGLTVPDVVYVIDSACHKETRWHESRGVSSIDTHWISKANLRQRMGRAGRVQKGESYHLLTRKHYQALDEYPRPEVLRVALEETVLACKTYSNEKADVFLGSMPQPPRISAVVRAVEDLQKLGALDQNEDLTTLGRKVSSLSVHPKLGKALVYSIVFQCLNPVATIATVLSMDADIFYGVLEDKSGTRKVKECFHPTSDHIALAWIYAQWADFLSSGQVYTSKFCRKYSLHRDRMKVLHKVREMHLEQLMHTNLIPDVVSPQDVNSEQNRYSILDELVRGILLSGMDQILKYRSFEVKKGRFSKSGSSMVTEDNAKAQLTPQSVNYKRSKWPSPFLTYYQKTHHQERRTTLIRESSMISPVTVLLFSQGQINGALESNEGEDKKVALKIDGKMNVNLTCDERTADTILRFRDAMWSIIRYYVDTDHRNPPIDDTDISQNMDAYRQEMMEVLAHLLNEASTAIDTPEPEPSRFETDEGYGDESDYKFK</sequence>
<keyword evidence="2" id="KW-1185">Reference proteome</keyword>
<dbReference type="Proteomes" id="UP001239111">
    <property type="component" value="Chromosome 1"/>
</dbReference>
<organism evidence="1 2">
    <name type="scientific">Eretmocerus hayati</name>
    <dbReference type="NCBI Taxonomy" id="131215"/>
    <lineage>
        <taxon>Eukaryota</taxon>
        <taxon>Metazoa</taxon>
        <taxon>Ecdysozoa</taxon>
        <taxon>Arthropoda</taxon>
        <taxon>Hexapoda</taxon>
        <taxon>Insecta</taxon>
        <taxon>Pterygota</taxon>
        <taxon>Neoptera</taxon>
        <taxon>Endopterygota</taxon>
        <taxon>Hymenoptera</taxon>
        <taxon>Apocrita</taxon>
        <taxon>Proctotrupomorpha</taxon>
        <taxon>Chalcidoidea</taxon>
        <taxon>Aphelinidae</taxon>
        <taxon>Aphelininae</taxon>
        <taxon>Eretmocerus</taxon>
    </lineage>
</organism>
<protein>
    <submittedName>
        <fullName evidence="1">Uncharacterized protein</fullName>
    </submittedName>
</protein>
<dbReference type="EMBL" id="CM056741">
    <property type="protein sequence ID" value="KAJ8688617.1"/>
    <property type="molecule type" value="Genomic_DNA"/>
</dbReference>
<comment type="caution">
    <text evidence="1">The sequence shown here is derived from an EMBL/GenBank/DDBJ whole genome shotgun (WGS) entry which is preliminary data.</text>
</comment>
<gene>
    <name evidence="1" type="ORF">QAD02_024412</name>
</gene>
<name>A0ACC2Q231_9HYME</name>
<accession>A0ACC2Q231</accession>
<evidence type="ECO:0000313" key="2">
    <source>
        <dbReference type="Proteomes" id="UP001239111"/>
    </source>
</evidence>
<evidence type="ECO:0000313" key="1">
    <source>
        <dbReference type="EMBL" id="KAJ8688617.1"/>
    </source>
</evidence>